<evidence type="ECO:0000313" key="13">
    <source>
        <dbReference type="Proteomes" id="UP000228380"/>
    </source>
</evidence>
<evidence type="ECO:0000256" key="2">
    <source>
        <dbReference type="ARBA" id="ARBA00022512"/>
    </source>
</evidence>
<evidence type="ECO:0000256" key="5">
    <source>
        <dbReference type="ARBA" id="ARBA00022729"/>
    </source>
</evidence>
<organism evidence="13 14">
    <name type="scientific">Phoenix dactylifera</name>
    <name type="common">Date palm</name>
    <dbReference type="NCBI Taxonomy" id="42345"/>
    <lineage>
        <taxon>Eukaryota</taxon>
        <taxon>Viridiplantae</taxon>
        <taxon>Streptophyta</taxon>
        <taxon>Embryophyta</taxon>
        <taxon>Tracheophyta</taxon>
        <taxon>Spermatophyta</taxon>
        <taxon>Magnoliopsida</taxon>
        <taxon>Liliopsida</taxon>
        <taxon>Arecaceae</taxon>
        <taxon>Coryphoideae</taxon>
        <taxon>Phoeniceae</taxon>
        <taxon>Phoenix</taxon>
    </lineage>
</organism>
<comment type="subcellular location">
    <subcellularLocation>
        <location evidence="1">Secreted</location>
        <location evidence="1">Cell wall</location>
    </subcellularLocation>
</comment>
<name>A0A8B7CG22_PHODC</name>
<dbReference type="KEGG" id="pda:103713434"/>
<dbReference type="InterPro" id="IPR001611">
    <property type="entry name" value="Leu-rich_rpt"/>
</dbReference>
<evidence type="ECO:0000256" key="1">
    <source>
        <dbReference type="ARBA" id="ARBA00004191"/>
    </source>
</evidence>
<feature type="signal peptide" evidence="11">
    <location>
        <begin position="1"/>
        <end position="22"/>
    </location>
</feature>
<dbReference type="PRINTS" id="PR00019">
    <property type="entry name" value="LEURICHRPT"/>
</dbReference>
<sequence>MQSLWLLPLLAFLHLSFPKSSANIGIGGRVGVWINGRGITTTTHTQAPPPRASDPGPSREYIVLQAWKSAMTEDPSGILSSWVGPDVCSYRGIFCSDPPEEMSSSTASSVVAGIDLNHANLKGSLVKELSLLTHLSVIHLNSNSFSGTVPDSFKEFQYLSELDLSNNRLSGPFPTAVLLIPNLKYLDLRFNSFSGEVPDEVFEKDLDAIFLNNNQFGGQIPMSVWGSPATVITLANNKFSGSIPASFGYTGARIREILFLNNKLTGCIPEGLGYLSGIEVLDLSFNALTGHLPDSLSCLTGMEVLNIAHNQLTGELSDLVCDMKRLVNLTLSYNFFSGFSQDCAGLFFRNVGFDFAGNCVPGGHMQRPPPECMGVSWGGLSCLRIPFTKPIACAAGAIMGQVGGMVGIPFPFPASLPPSVP</sequence>
<keyword evidence="13" id="KW-1185">Reference proteome</keyword>
<accession>A0A8B7CG22</accession>
<dbReference type="FunFam" id="3.80.10.10:FF:000224">
    <property type="entry name" value="Leucine-rich repeat extensin-like protein 1"/>
    <property type="match status" value="1"/>
</dbReference>
<dbReference type="Gene3D" id="3.80.10.10">
    <property type="entry name" value="Ribonuclease Inhibitor"/>
    <property type="match status" value="2"/>
</dbReference>
<dbReference type="InterPro" id="IPR051582">
    <property type="entry name" value="LRR_extensin-like_regulator"/>
</dbReference>
<keyword evidence="9" id="KW-0961">Cell wall biogenesis/degradation</keyword>
<evidence type="ECO:0000256" key="3">
    <source>
        <dbReference type="ARBA" id="ARBA00022525"/>
    </source>
</evidence>
<reference evidence="13" key="1">
    <citation type="journal article" date="2019" name="Nat. Commun.">
        <title>Genome-wide association mapping of date palm fruit traits.</title>
        <authorList>
            <person name="Hazzouri K.M."/>
            <person name="Gros-Balthazard M."/>
            <person name="Flowers J.M."/>
            <person name="Copetti D."/>
            <person name="Lemansour A."/>
            <person name="Lebrun M."/>
            <person name="Masmoudi K."/>
            <person name="Ferrand S."/>
            <person name="Dhar M.I."/>
            <person name="Fresquez Z.A."/>
            <person name="Rosas U."/>
            <person name="Zhang J."/>
            <person name="Talag J."/>
            <person name="Lee S."/>
            <person name="Kudrna D."/>
            <person name="Powell R.F."/>
            <person name="Leitch I.J."/>
            <person name="Krueger R.R."/>
            <person name="Wing R.A."/>
            <person name="Amiri K.M.A."/>
            <person name="Purugganan M.D."/>
        </authorList>
    </citation>
    <scope>NUCLEOTIDE SEQUENCE [LARGE SCALE GENOMIC DNA]</scope>
    <source>
        <strain evidence="13">cv. Khalas</strain>
    </source>
</reference>
<evidence type="ECO:0000259" key="12">
    <source>
        <dbReference type="Pfam" id="PF08263"/>
    </source>
</evidence>
<proteinExistence type="predicted"/>
<dbReference type="Pfam" id="PF08263">
    <property type="entry name" value="LRRNT_2"/>
    <property type="match status" value="1"/>
</dbReference>
<evidence type="ECO:0000256" key="7">
    <source>
        <dbReference type="ARBA" id="ARBA00023180"/>
    </source>
</evidence>
<evidence type="ECO:0000256" key="11">
    <source>
        <dbReference type="SAM" id="SignalP"/>
    </source>
</evidence>
<evidence type="ECO:0000256" key="9">
    <source>
        <dbReference type="ARBA" id="ARBA00023316"/>
    </source>
</evidence>
<dbReference type="GO" id="GO:0071555">
    <property type="term" value="P:cell wall organization"/>
    <property type="evidence" value="ECO:0007669"/>
    <property type="project" value="UniProtKB-KW"/>
</dbReference>
<evidence type="ECO:0000256" key="10">
    <source>
        <dbReference type="ARBA" id="ARBA00041871"/>
    </source>
</evidence>
<keyword evidence="6" id="KW-0677">Repeat</keyword>
<keyword evidence="2" id="KW-0134">Cell wall</keyword>
<dbReference type="PANTHER" id="PTHR32093:SF86">
    <property type="entry name" value="EXTENSIN-LIKE PROTEIN"/>
    <property type="match status" value="1"/>
</dbReference>
<dbReference type="SUPFAM" id="SSF52058">
    <property type="entry name" value="L domain-like"/>
    <property type="match status" value="1"/>
</dbReference>
<keyword evidence="7" id="KW-0325">Glycoprotein</keyword>
<keyword evidence="8" id="KW-0379">Hydroxylation</keyword>
<evidence type="ECO:0000313" key="14">
    <source>
        <dbReference type="RefSeq" id="XP_008798585.2"/>
    </source>
</evidence>
<feature type="domain" description="Leucine-rich repeat-containing N-terminal plant-type" evidence="12">
    <location>
        <begin position="60"/>
        <end position="96"/>
    </location>
</feature>
<dbReference type="InterPro" id="IPR032675">
    <property type="entry name" value="LRR_dom_sf"/>
</dbReference>
<protein>
    <recommendedName>
        <fullName evidence="10">Cell wall hydroxyproline-rich glycoprotein</fullName>
    </recommendedName>
</protein>
<evidence type="ECO:0000256" key="8">
    <source>
        <dbReference type="ARBA" id="ARBA00023278"/>
    </source>
</evidence>
<gene>
    <name evidence="14" type="primary">LOC103713434</name>
</gene>
<dbReference type="Proteomes" id="UP000228380">
    <property type="component" value="Chromosome 8"/>
</dbReference>
<reference evidence="14" key="2">
    <citation type="submission" date="2025-08" db="UniProtKB">
        <authorList>
            <consortium name="RefSeq"/>
        </authorList>
    </citation>
    <scope>IDENTIFICATION</scope>
    <source>
        <tissue evidence="14">Young leaves</tissue>
    </source>
</reference>
<keyword evidence="3" id="KW-0964">Secreted</keyword>
<dbReference type="PANTHER" id="PTHR32093">
    <property type="entry name" value="LEUCINE-RICH REPEAT EXTENSIN-LIKE PROTEIN 3-RELATED"/>
    <property type="match status" value="1"/>
</dbReference>
<evidence type="ECO:0000256" key="6">
    <source>
        <dbReference type="ARBA" id="ARBA00022737"/>
    </source>
</evidence>
<keyword evidence="5 11" id="KW-0732">Signal</keyword>
<dbReference type="OrthoDB" id="676979at2759"/>
<dbReference type="AlphaFoldDB" id="A0A8B7CG22"/>
<evidence type="ECO:0000256" key="4">
    <source>
        <dbReference type="ARBA" id="ARBA00022614"/>
    </source>
</evidence>
<keyword evidence="4" id="KW-0433">Leucine-rich repeat</keyword>
<dbReference type="RefSeq" id="XP_008798585.2">
    <property type="nucleotide sequence ID" value="XM_008800363.4"/>
</dbReference>
<feature type="chain" id="PRO_5034510051" description="Cell wall hydroxyproline-rich glycoprotein" evidence="11">
    <location>
        <begin position="23"/>
        <end position="421"/>
    </location>
</feature>
<dbReference type="Pfam" id="PF13855">
    <property type="entry name" value="LRR_8"/>
    <property type="match status" value="2"/>
</dbReference>
<dbReference type="GeneID" id="103713434"/>
<dbReference type="InterPro" id="IPR013210">
    <property type="entry name" value="LRR_N_plant-typ"/>
</dbReference>